<dbReference type="GO" id="GO:0004693">
    <property type="term" value="F:cyclin-dependent protein serine/threonine kinase activity"/>
    <property type="evidence" value="ECO:0007669"/>
    <property type="project" value="UniProtKB-EC"/>
</dbReference>
<dbReference type="GO" id="GO:0010468">
    <property type="term" value="P:regulation of gene expression"/>
    <property type="evidence" value="ECO:0007669"/>
    <property type="project" value="TreeGrafter"/>
</dbReference>
<keyword evidence="9" id="KW-1185">Reference proteome</keyword>
<accession>A0A8H7E0N8</accession>
<dbReference type="InterPro" id="IPR011009">
    <property type="entry name" value="Kinase-like_dom_sf"/>
</dbReference>
<keyword evidence="3" id="KW-0547">Nucleotide-binding</keyword>
<dbReference type="AlphaFoldDB" id="A0A8H7E0N8"/>
<comment type="similarity">
    <text evidence="1">Belongs to the protein kinase superfamily. CMGC Ser/Thr protein kinase family. CDC2/CDKX subfamily.</text>
</comment>
<dbReference type="GO" id="GO:0000082">
    <property type="term" value="P:G1/S transition of mitotic cell cycle"/>
    <property type="evidence" value="ECO:0007669"/>
    <property type="project" value="TreeGrafter"/>
</dbReference>
<evidence type="ECO:0000256" key="5">
    <source>
        <dbReference type="ARBA" id="ARBA00047811"/>
    </source>
</evidence>
<dbReference type="InterPro" id="IPR008271">
    <property type="entry name" value="Ser/Thr_kinase_AS"/>
</dbReference>
<proteinExistence type="inferred from homology"/>
<dbReference type="EC" id="2.7.11.22" evidence="2"/>
<dbReference type="PANTHER" id="PTHR24056">
    <property type="entry name" value="CELL DIVISION PROTEIN KINASE"/>
    <property type="match status" value="1"/>
</dbReference>
<dbReference type="InterPro" id="IPR000719">
    <property type="entry name" value="Prot_kinase_dom"/>
</dbReference>
<evidence type="ECO:0000256" key="6">
    <source>
        <dbReference type="ARBA" id="ARBA00048367"/>
    </source>
</evidence>
<dbReference type="PROSITE" id="PS50011">
    <property type="entry name" value="PROTEIN_KINASE_DOM"/>
    <property type="match status" value="1"/>
</dbReference>
<dbReference type="OrthoDB" id="413582at2759"/>
<dbReference type="GO" id="GO:0030332">
    <property type="term" value="F:cyclin binding"/>
    <property type="evidence" value="ECO:0007669"/>
    <property type="project" value="TreeGrafter"/>
</dbReference>
<dbReference type="FunFam" id="1.10.510.10:FF:000924">
    <property type="entry name" value="Cell division protein kinase (Ctk1), putative"/>
    <property type="match status" value="1"/>
</dbReference>
<evidence type="ECO:0000256" key="3">
    <source>
        <dbReference type="ARBA" id="ARBA00022741"/>
    </source>
</evidence>
<feature type="domain" description="Protein kinase" evidence="7">
    <location>
        <begin position="92"/>
        <end position="389"/>
    </location>
</feature>
<evidence type="ECO:0000313" key="8">
    <source>
        <dbReference type="EMBL" id="KAF7504535.1"/>
    </source>
</evidence>
<evidence type="ECO:0000259" key="7">
    <source>
        <dbReference type="PROSITE" id="PS50011"/>
    </source>
</evidence>
<protein>
    <recommendedName>
        <fullName evidence="2">cyclin-dependent kinase</fullName>
        <ecNumber evidence="2">2.7.11.22</ecNumber>
    </recommendedName>
</protein>
<dbReference type="GO" id="GO:0005634">
    <property type="term" value="C:nucleus"/>
    <property type="evidence" value="ECO:0007669"/>
    <property type="project" value="TreeGrafter"/>
</dbReference>
<dbReference type="Gene3D" id="1.10.510.10">
    <property type="entry name" value="Transferase(Phosphotransferase) domain 1"/>
    <property type="match status" value="1"/>
</dbReference>
<comment type="catalytic activity">
    <reaction evidence="6">
        <text>L-seryl-[protein] + ATP = O-phospho-L-seryl-[protein] + ADP + H(+)</text>
        <dbReference type="Rhea" id="RHEA:17989"/>
        <dbReference type="Rhea" id="RHEA-COMP:9863"/>
        <dbReference type="Rhea" id="RHEA-COMP:11604"/>
        <dbReference type="ChEBI" id="CHEBI:15378"/>
        <dbReference type="ChEBI" id="CHEBI:29999"/>
        <dbReference type="ChEBI" id="CHEBI:30616"/>
        <dbReference type="ChEBI" id="CHEBI:83421"/>
        <dbReference type="ChEBI" id="CHEBI:456216"/>
        <dbReference type="EC" id="2.7.11.22"/>
    </reaction>
</comment>
<dbReference type="PROSITE" id="PS00108">
    <property type="entry name" value="PROTEIN_KINASE_ST"/>
    <property type="match status" value="1"/>
</dbReference>
<dbReference type="Gene3D" id="3.30.200.20">
    <property type="entry name" value="Phosphorylase Kinase, domain 1"/>
    <property type="match status" value="1"/>
</dbReference>
<dbReference type="Pfam" id="PF00069">
    <property type="entry name" value="Pkinase"/>
    <property type="match status" value="1"/>
</dbReference>
<evidence type="ECO:0000256" key="1">
    <source>
        <dbReference type="ARBA" id="ARBA00006485"/>
    </source>
</evidence>
<evidence type="ECO:0000256" key="2">
    <source>
        <dbReference type="ARBA" id="ARBA00012425"/>
    </source>
</evidence>
<sequence>MEISFTTRLGNIMSLTSVLVGVTNSLDSTVAQAYAKELEGQIYDQVTSKDEYDTACTNKINELKQQSHVVESRAPEPEADGLDLHGPDFGPYRKATFYKHGRFSSVFKAAVKDQVDDVEAPTSNLVALKVTTPSAMTPPHDSEREARILQEARSESVIQLISTMWQPGGSLVLVFPFVPMDLETLMQSSSVHQNDVKNIARDLFKALSHLHSLQIIHRDVKPSNILLRSQTGPAYLADFGIAWSPNDPASEPAQKKITDVGTTSYRPPELLFGYKAYDTSLDLWAAGCTVAEMIRPYHQSIFDAGDLGSELALIRSIFLTLGTPDEESWPSVKQFPDWGKMRFVDYPAKPWSTILAGATDLEVEFVSSLVRYEGTRRMTAAQALSHTFLKEVL</sequence>
<dbReference type="SMART" id="SM00220">
    <property type="entry name" value="S_TKc"/>
    <property type="match status" value="1"/>
</dbReference>
<dbReference type="Proteomes" id="UP000606974">
    <property type="component" value="Unassembled WGS sequence"/>
</dbReference>
<gene>
    <name evidence="8" type="ORF">GJ744_002091</name>
</gene>
<dbReference type="SUPFAM" id="SSF56112">
    <property type="entry name" value="Protein kinase-like (PK-like)"/>
    <property type="match status" value="1"/>
</dbReference>
<dbReference type="GO" id="GO:0005737">
    <property type="term" value="C:cytoplasm"/>
    <property type="evidence" value="ECO:0007669"/>
    <property type="project" value="TreeGrafter"/>
</dbReference>
<dbReference type="GO" id="GO:0007165">
    <property type="term" value="P:signal transduction"/>
    <property type="evidence" value="ECO:0007669"/>
    <property type="project" value="TreeGrafter"/>
</dbReference>
<evidence type="ECO:0000256" key="4">
    <source>
        <dbReference type="ARBA" id="ARBA00022840"/>
    </source>
</evidence>
<dbReference type="GO" id="GO:0005524">
    <property type="term" value="F:ATP binding"/>
    <property type="evidence" value="ECO:0007669"/>
    <property type="project" value="UniProtKB-KW"/>
</dbReference>
<dbReference type="EMBL" id="JAACFV010000134">
    <property type="protein sequence ID" value="KAF7504535.1"/>
    <property type="molecule type" value="Genomic_DNA"/>
</dbReference>
<dbReference type="GO" id="GO:0000307">
    <property type="term" value="C:cyclin-dependent protein kinase holoenzyme complex"/>
    <property type="evidence" value="ECO:0007669"/>
    <property type="project" value="TreeGrafter"/>
</dbReference>
<reference evidence="8" key="1">
    <citation type="submission" date="2020-02" db="EMBL/GenBank/DDBJ databases">
        <authorList>
            <person name="Palmer J.M."/>
        </authorList>
    </citation>
    <scope>NUCLEOTIDE SEQUENCE</scope>
    <source>
        <strain evidence="8">EPUS1.4</strain>
        <tissue evidence="8">Thallus</tissue>
    </source>
</reference>
<name>A0A8H7E0N8_9EURO</name>
<organism evidence="8 9">
    <name type="scientific">Endocarpon pusillum</name>
    <dbReference type="NCBI Taxonomy" id="364733"/>
    <lineage>
        <taxon>Eukaryota</taxon>
        <taxon>Fungi</taxon>
        <taxon>Dikarya</taxon>
        <taxon>Ascomycota</taxon>
        <taxon>Pezizomycotina</taxon>
        <taxon>Eurotiomycetes</taxon>
        <taxon>Chaetothyriomycetidae</taxon>
        <taxon>Verrucariales</taxon>
        <taxon>Verrucariaceae</taxon>
        <taxon>Endocarpon</taxon>
    </lineage>
</organism>
<comment type="catalytic activity">
    <reaction evidence="5">
        <text>L-threonyl-[protein] + ATP = O-phospho-L-threonyl-[protein] + ADP + H(+)</text>
        <dbReference type="Rhea" id="RHEA:46608"/>
        <dbReference type="Rhea" id="RHEA-COMP:11060"/>
        <dbReference type="Rhea" id="RHEA-COMP:11605"/>
        <dbReference type="ChEBI" id="CHEBI:15378"/>
        <dbReference type="ChEBI" id="CHEBI:30013"/>
        <dbReference type="ChEBI" id="CHEBI:30616"/>
        <dbReference type="ChEBI" id="CHEBI:61977"/>
        <dbReference type="ChEBI" id="CHEBI:456216"/>
        <dbReference type="EC" id="2.7.11.22"/>
    </reaction>
</comment>
<comment type="caution">
    <text evidence="8">The sequence shown here is derived from an EMBL/GenBank/DDBJ whole genome shotgun (WGS) entry which is preliminary data.</text>
</comment>
<dbReference type="InterPro" id="IPR050108">
    <property type="entry name" value="CDK"/>
</dbReference>
<dbReference type="GO" id="GO:0010389">
    <property type="term" value="P:regulation of G2/M transition of mitotic cell cycle"/>
    <property type="evidence" value="ECO:0007669"/>
    <property type="project" value="TreeGrafter"/>
</dbReference>
<keyword evidence="4" id="KW-0067">ATP-binding</keyword>
<dbReference type="PANTHER" id="PTHR24056:SF576">
    <property type="entry name" value="SERINE_THREONINE-PROTEIN KINASE CSK1"/>
    <property type="match status" value="1"/>
</dbReference>
<evidence type="ECO:0000313" key="9">
    <source>
        <dbReference type="Proteomes" id="UP000606974"/>
    </source>
</evidence>